<dbReference type="Gene3D" id="3.40.50.300">
    <property type="entry name" value="P-loop containing nucleotide triphosphate hydrolases"/>
    <property type="match status" value="2"/>
</dbReference>
<comment type="caution">
    <text evidence="7">The sequence shown here is derived from an EMBL/GenBank/DDBJ whole genome shotgun (WGS) entry which is preliminary data.</text>
</comment>
<evidence type="ECO:0000256" key="5">
    <source>
        <dbReference type="SAM" id="MobiDB-lite"/>
    </source>
</evidence>
<feature type="region of interest" description="Disordered" evidence="5">
    <location>
        <begin position="222"/>
        <end position="247"/>
    </location>
</feature>
<evidence type="ECO:0000256" key="2">
    <source>
        <dbReference type="ARBA" id="ARBA00011322"/>
    </source>
</evidence>
<keyword evidence="8" id="KW-1185">Reference proteome</keyword>
<dbReference type="InterPro" id="IPR025662">
    <property type="entry name" value="Sigma_54_int_dom_ATP-bd_1"/>
</dbReference>
<keyword evidence="4" id="KW-0175">Coiled coil</keyword>
<dbReference type="PANTHER" id="PTHR32114:SF2">
    <property type="entry name" value="ABC TRANSPORTER ABCH.3"/>
    <property type="match status" value="1"/>
</dbReference>
<name>A0ABP7BZR0_9MICC</name>
<dbReference type="RefSeq" id="WP_345148458.1">
    <property type="nucleotide sequence ID" value="NZ_BAABEO010000008.1"/>
</dbReference>
<reference evidence="8" key="1">
    <citation type="journal article" date="2019" name="Int. J. Syst. Evol. Microbiol.">
        <title>The Global Catalogue of Microorganisms (GCM) 10K type strain sequencing project: providing services to taxonomists for standard genome sequencing and annotation.</title>
        <authorList>
            <consortium name="The Broad Institute Genomics Platform"/>
            <consortium name="The Broad Institute Genome Sequencing Center for Infectious Disease"/>
            <person name="Wu L."/>
            <person name="Ma J."/>
        </authorList>
    </citation>
    <scope>NUCLEOTIDE SEQUENCE [LARGE SCALE GENOMIC DNA]</scope>
    <source>
        <strain evidence="8">JCM 30742</strain>
    </source>
</reference>
<feature type="coiled-coil region" evidence="4">
    <location>
        <begin position="189"/>
        <end position="216"/>
    </location>
</feature>
<feature type="domain" description="Rad50/SbcC-type AAA" evidence="6">
    <location>
        <begin position="5"/>
        <end position="201"/>
    </location>
</feature>
<organism evidence="7 8">
    <name type="scientific">Arthrobacter ginkgonis</name>
    <dbReference type="NCBI Taxonomy" id="1630594"/>
    <lineage>
        <taxon>Bacteria</taxon>
        <taxon>Bacillati</taxon>
        <taxon>Actinomycetota</taxon>
        <taxon>Actinomycetes</taxon>
        <taxon>Micrococcales</taxon>
        <taxon>Micrococcaceae</taxon>
        <taxon>Arthrobacter</taxon>
    </lineage>
</organism>
<gene>
    <name evidence="7" type="ORF">GCM10023081_06620</name>
</gene>
<proteinExistence type="inferred from homology"/>
<dbReference type="Proteomes" id="UP001500752">
    <property type="component" value="Unassembled WGS sequence"/>
</dbReference>
<comment type="subunit">
    <text evidence="2">Heterodimer of SbcC and SbcD.</text>
</comment>
<dbReference type="EMBL" id="BAABEO010000008">
    <property type="protein sequence ID" value="GAA3670964.1"/>
    <property type="molecule type" value="Genomic_DNA"/>
</dbReference>
<comment type="similarity">
    <text evidence="1">Belongs to the SMC family. SbcC subfamily.</text>
</comment>
<dbReference type="PROSITE" id="PS00675">
    <property type="entry name" value="SIGMA54_INTERACT_1"/>
    <property type="match status" value="1"/>
</dbReference>
<evidence type="ECO:0000256" key="4">
    <source>
        <dbReference type="SAM" id="Coils"/>
    </source>
</evidence>
<evidence type="ECO:0000259" key="6">
    <source>
        <dbReference type="Pfam" id="PF13476"/>
    </source>
</evidence>
<feature type="region of interest" description="Disordered" evidence="5">
    <location>
        <begin position="369"/>
        <end position="394"/>
    </location>
</feature>
<dbReference type="InterPro" id="IPR027417">
    <property type="entry name" value="P-loop_NTPase"/>
</dbReference>
<evidence type="ECO:0000313" key="7">
    <source>
        <dbReference type="EMBL" id="GAA3670964.1"/>
    </source>
</evidence>
<protein>
    <recommendedName>
        <fullName evidence="3">Nuclease SbcCD subunit C</fullName>
    </recommendedName>
</protein>
<dbReference type="SUPFAM" id="SSF52540">
    <property type="entry name" value="P-loop containing nucleoside triphosphate hydrolases"/>
    <property type="match status" value="1"/>
</dbReference>
<dbReference type="InterPro" id="IPR038729">
    <property type="entry name" value="Rad50/SbcC_AAA"/>
</dbReference>
<dbReference type="Pfam" id="PF13476">
    <property type="entry name" value="AAA_23"/>
    <property type="match status" value="1"/>
</dbReference>
<evidence type="ECO:0000256" key="1">
    <source>
        <dbReference type="ARBA" id="ARBA00006930"/>
    </source>
</evidence>
<accession>A0ABP7BZR0</accession>
<sequence length="1049" mass="108713">MRFHRLEIEAFGPFAERQSVDFDELSAAGLFLLNGETGAGKTSVLDAICFALYGGLPGARAGSTRLRSDHAAASATPEVVCEFSTGGRRFEVTRSPAWDRPKARGAGTTKQQAQSRLRELVRGDWVEKSTRNDEVSTELTEILGMGKDQFTKVAMLPQGEFAAFLRSKDTDREALLQRLFDTTTYAAVERLLAAQLAEVRAAAEQAERTLDAAVGQLREDADATLGDGPAPEASAPEESVPDGPALPPALALVATVGDRLARRTDEAGEAVRGAEALERAARADLEAIGRRAEDHRQLADLEERRSRHAAGTEAVAALRAALATHGRAAGVVPLAEALARAEDAVDEAAFVLGRAADRVGAEDLARAHLEASSQETSTPRGQVPDAGAAVAGQPEGLDEPGALELAAAGAAQAATEEAAVLAAALPDEDSLRELDTRIAGERGELAAGQDAVEAALAARDGAQAGLPGLKVEVDRLVLAGASRGALEAARHAAAGVLAAVRERAAAQAAAARAEETLLASRKETLDRREELIAVGRLELAQAAAGLAAKLTDGEPCAVCGSAEHPAPAVLPAGEAVGQEDHDRARQRLEAAEAREARDRASLDAAQAELARVLARAGSLPEADAEAALAEAAEAAAAAAAAADGVEASRSALAAAEREAQAAAERLAAGQARRAAAQATLEQLEARRRELDGKLAGLRAGHASLRERHAAVADAAEALAGLETAARRLREARAAVAVARARCAEALAEAGFGSAEDQRAALLPAAALAEATARVQDHDDEDVRLAALEEAEAVVRARADLARGVAAPTGAALEEAAERAVEAAAGRDAALRSAAVLDAFAGRCTAASRRIADLVEAQGPALERYATVRSVAELVRGAGENQYKMTLSTYVLAARLEAVAAAATERLLVMTSDRYALVHDDSKKGNNKSGLGLHVVDAWTGQRRDTSTLSGGESFMASLALALGLADVVQQESGGVDMETLFVDEGFGSLDERTLEQVMDALDGLRRGGRVVGLVSHVADMKQRIPVQLRVSKGREGSRLGLALDAGGIV</sequence>
<evidence type="ECO:0000313" key="8">
    <source>
        <dbReference type="Proteomes" id="UP001500752"/>
    </source>
</evidence>
<feature type="compositionally biased region" description="Polar residues" evidence="5">
    <location>
        <begin position="371"/>
        <end position="380"/>
    </location>
</feature>
<evidence type="ECO:0000256" key="3">
    <source>
        <dbReference type="ARBA" id="ARBA00013368"/>
    </source>
</evidence>
<feature type="coiled-coil region" evidence="4">
    <location>
        <begin position="645"/>
        <end position="748"/>
    </location>
</feature>
<dbReference type="Pfam" id="PF13558">
    <property type="entry name" value="SbcC_Walker_B"/>
    <property type="match status" value="1"/>
</dbReference>
<dbReference type="PANTHER" id="PTHR32114">
    <property type="entry name" value="ABC TRANSPORTER ABCH.3"/>
    <property type="match status" value="1"/>
</dbReference>